<sequence length="45" mass="5260">MFLCLLYFLTWPRQSDALLFARPYSCPKVKNQACLPMDALLHSAW</sequence>
<dbReference type="EMBL" id="GBXM01050271">
    <property type="protein sequence ID" value="JAH58306.1"/>
    <property type="molecule type" value="Transcribed_RNA"/>
</dbReference>
<evidence type="ECO:0000256" key="1">
    <source>
        <dbReference type="SAM" id="SignalP"/>
    </source>
</evidence>
<reference evidence="2" key="2">
    <citation type="journal article" date="2015" name="Fish Shellfish Immunol.">
        <title>Early steps in the European eel (Anguilla anguilla)-Vibrio vulnificus interaction in the gills: Role of the RtxA13 toxin.</title>
        <authorList>
            <person name="Callol A."/>
            <person name="Pajuelo D."/>
            <person name="Ebbesson L."/>
            <person name="Teles M."/>
            <person name="MacKenzie S."/>
            <person name="Amaro C."/>
        </authorList>
    </citation>
    <scope>NUCLEOTIDE SEQUENCE</scope>
</reference>
<organism evidence="2">
    <name type="scientific">Anguilla anguilla</name>
    <name type="common">European freshwater eel</name>
    <name type="synonym">Muraena anguilla</name>
    <dbReference type="NCBI Taxonomy" id="7936"/>
    <lineage>
        <taxon>Eukaryota</taxon>
        <taxon>Metazoa</taxon>
        <taxon>Chordata</taxon>
        <taxon>Craniata</taxon>
        <taxon>Vertebrata</taxon>
        <taxon>Euteleostomi</taxon>
        <taxon>Actinopterygii</taxon>
        <taxon>Neopterygii</taxon>
        <taxon>Teleostei</taxon>
        <taxon>Anguilliformes</taxon>
        <taxon>Anguillidae</taxon>
        <taxon>Anguilla</taxon>
    </lineage>
</organism>
<proteinExistence type="predicted"/>
<keyword evidence="1" id="KW-0732">Signal</keyword>
<name>A0A0E9TXQ5_ANGAN</name>
<reference evidence="2" key="1">
    <citation type="submission" date="2014-11" db="EMBL/GenBank/DDBJ databases">
        <authorList>
            <person name="Amaro Gonzalez C."/>
        </authorList>
    </citation>
    <scope>NUCLEOTIDE SEQUENCE</scope>
</reference>
<feature type="signal peptide" evidence="1">
    <location>
        <begin position="1"/>
        <end position="17"/>
    </location>
</feature>
<evidence type="ECO:0000313" key="2">
    <source>
        <dbReference type="EMBL" id="JAH58306.1"/>
    </source>
</evidence>
<dbReference type="AlphaFoldDB" id="A0A0E9TXQ5"/>
<feature type="chain" id="PRO_5002433071" evidence="1">
    <location>
        <begin position="18"/>
        <end position="45"/>
    </location>
</feature>
<protein>
    <submittedName>
        <fullName evidence="2">Uncharacterized protein</fullName>
    </submittedName>
</protein>
<accession>A0A0E9TXQ5</accession>